<keyword evidence="3" id="KW-1185">Reference proteome</keyword>
<reference evidence="2 3" key="1">
    <citation type="journal article" date="2015" name="Nat. Commun.">
        <title>Lucilia cuprina genome unlocks parasitic fly biology to underpin future interventions.</title>
        <authorList>
            <person name="Anstead C.A."/>
            <person name="Korhonen P.K."/>
            <person name="Young N.D."/>
            <person name="Hall R.S."/>
            <person name="Jex A.R."/>
            <person name="Murali S.C."/>
            <person name="Hughes D.S."/>
            <person name="Lee S.F."/>
            <person name="Perry T."/>
            <person name="Stroehlein A.J."/>
            <person name="Ansell B.R."/>
            <person name="Breugelmans B."/>
            <person name="Hofmann A."/>
            <person name="Qu J."/>
            <person name="Dugan S."/>
            <person name="Lee S.L."/>
            <person name="Chao H."/>
            <person name="Dinh H."/>
            <person name="Han Y."/>
            <person name="Doddapaneni H.V."/>
            <person name="Worley K.C."/>
            <person name="Muzny D.M."/>
            <person name="Ioannidis P."/>
            <person name="Waterhouse R.M."/>
            <person name="Zdobnov E.M."/>
            <person name="James P.J."/>
            <person name="Bagnall N.H."/>
            <person name="Kotze A.C."/>
            <person name="Gibbs R.A."/>
            <person name="Richards S."/>
            <person name="Batterham P."/>
            <person name="Gasser R.B."/>
        </authorList>
    </citation>
    <scope>NUCLEOTIDE SEQUENCE [LARGE SCALE GENOMIC DNA]</scope>
    <source>
        <strain evidence="2 3">LS</strain>
        <tissue evidence="2">Full body</tissue>
    </source>
</reference>
<dbReference type="Proteomes" id="UP000037069">
    <property type="component" value="Unassembled WGS sequence"/>
</dbReference>
<name>A0A0L0BS73_LUCCU</name>
<feature type="region of interest" description="Disordered" evidence="1">
    <location>
        <begin position="71"/>
        <end position="118"/>
    </location>
</feature>
<protein>
    <recommendedName>
        <fullName evidence="4">BESS domain-containing protein</fullName>
    </recommendedName>
</protein>
<dbReference type="OrthoDB" id="8044533at2759"/>
<feature type="compositionally biased region" description="Polar residues" evidence="1">
    <location>
        <begin position="104"/>
        <end position="117"/>
    </location>
</feature>
<dbReference type="STRING" id="7375.A0A0L0BS73"/>
<proteinExistence type="predicted"/>
<feature type="compositionally biased region" description="Low complexity" evidence="1">
    <location>
        <begin position="389"/>
        <end position="398"/>
    </location>
</feature>
<dbReference type="AlphaFoldDB" id="A0A0L0BS73"/>
<evidence type="ECO:0000256" key="1">
    <source>
        <dbReference type="SAM" id="MobiDB-lite"/>
    </source>
</evidence>
<feature type="compositionally biased region" description="Low complexity" evidence="1">
    <location>
        <begin position="76"/>
        <end position="90"/>
    </location>
</feature>
<evidence type="ECO:0000313" key="3">
    <source>
        <dbReference type="Proteomes" id="UP000037069"/>
    </source>
</evidence>
<dbReference type="OMA" id="ICLMGCQ"/>
<feature type="compositionally biased region" description="Low complexity" evidence="1">
    <location>
        <begin position="406"/>
        <end position="417"/>
    </location>
</feature>
<dbReference type="EMBL" id="JRES01001550">
    <property type="protein sequence ID" value="KNC22089.1"/>
    <property type="molecule type" value="Genomic_DNA"/>
</dbReference>
<evidence type="ECO:0008006" key="4">
    <source>
        <dbReference type="Google" id="ProtNLM"/>
    </source>
</evidence>
<gene>
    <name evidence="2" type="ORF">FF38_13538</name>
</gene>
<accession>A0A0L0BS73</accession>
<organism evidence="2 3">
    <name type="scientific">Lucilia cuprina</name>
    <name type="common">Green bottle fly</name>
    <name type="synonym">Australian sheep blowfly</name>
    <dbReference type="NCBI Taxonomy" id="7375"/>
    <lineage>
        <taxon>Eukaryota</taxon>
        <taxon>Metazoa</taxon>
        <taxon>Ecdysozoa</taxon>
        <taxon>Arthropoda</taxon>
        <taxon>Hexapoda</taxon>
        <taxon>Insecta</taxon>
        <taxon>Pterygota</taxon>
        <taxon>Neoptera</taxon>
        <taxon>Endopterygota</taxon>
        <taxon>Diptera</taxon>
        <taxon>Brachycera</taxon>
        <taxon>Muscomorpha</taxon>
        <taxon>Oestroidea</taxon>
        <taxon>Calliphoridae</taxon>
        <taxon>Luciliinae</taxon>
        <taxon>Lucilia</taxon>
    </lineage>
</organism>
<comment type="caution">
    <text evidence="2">The sequence shown here is derived from an EMBL/GenBank/DDBJ whole genome shotgun (WGS) entry which is preliminary data.</text>
</comment>
<sequence>MAKTRIKTTPTRMQKEALMASAAVTATTNIVTEHVFKKRISVLKNSITAKDSTTLTTTATMPLQQSTIIVQPPKRTNSISSTTSNISHTSDGSHSCAESPPPNISTTPTLQQQSQGPTMAELTENAIKTLNAGLLAKSNALALKNRKVYMITEKCCDDATTNGGHIKGSGTAAAGGINNGMAPGQKRKMYLIMEEKESDRIVGDQAEKLMKMDNTNNSKKLTLFTDTTNGQLPQKFEKILPEILNCIQAKKGNSNSCAVNNVPAINGKTEIVAVEQNTTNSSRSLLKTNENHERLPLTLPPKKNRTKIITTQIIPVNATTQQHAIYQQQQQQLQSNGIDNWPPTTVHGGVVVTGVPNNLNYNSNNNNNGFCKTEKSLGATPVIVNASTLLNNSNNPTNGLKQSKENGSSGVGNSSNNQLHKNINLSTDFLFLMKMLPKLESIEEPHKTYVKTCIEDIINQYAANENLEQ</sequence>
<feature type="region of interest" description="Disordered" evidence="1">
    <location>
        <begin position="389"/>
        <end position="419"/>
    </location>
</feature>
<evidence type="ECO:0000313" key="2">
    <source>
        <dbReference type="EMBL" id="KNC22089.1"/>
    </source>
</evidence>